<dbReference type="Proteomes" id="UP000010802">
    <property type="component" value="Chromosome"/>
</dbReference>
<dbReference type="InterPro" id="IPR050246">
    <property type="entry name" value="Class_II_FBP_aldolase"/>
</dbReference>
<evidence type="ECO:0000313" key="5">
    <source>
        <dbReference type="Proteomes" id="UP000010802"/>
    </source>
</evidence>
<dbReference type="KEGG" id="tae:TepiRe1_2740"/>
<dbReference type="KEGG" id="tep:TepRe1_2542"/>
<dbReference type="InterPro" id="IPR000771">
    <property type="entry name" value="FBA_II"/>
</dbReference>
<dbReference type="InterPro" id="IPR013785">
    <property type="entry name" value="Aldolase_TIM"/>
</dbReference>
<feature type="binding site" evidence="2">
    <location>
        <begin position="204"/>
        <end position="206"/>
    </location>
    <ligand>
        <name>dihydroxyacetone phosphate</name>
        <dbReference type="ChEBI" id="CHEBI:57642"/>
    </ligand>
</feature>
<feature type="binding site" evidence="3">
    <location>
        <position position="102"/>
    </location>
    <ligand>
        <name>Zn(2+)</name>
        <dbReference type="ChEBI" id="CHEBI:29105"/>
        <label>2</label>
    </ligand>
</feature>
<keyword evidence="3" id="KW-0479">Metal-binding</keyword>
<keyword evidence="4" id="KW-0456">Lyase</keyword>
<dbReference type="GO" id="GO:0008270">
    <property type="term" value="F:zinc ion binding"/>
    <property type="evidence" value="ECO:0007669"/>
    <property type="project" value="InterPro"/>
</dbReference>
<accession>F4LUJ6</accession>
<feature type="binding site" evidence="2">
    <location>
        <position position="176"/>
    </location>
    <ligand>
        <name>dihydroxyacetone phosphate</name>
        <dbReference type="ChEBI" id="CHEBI:57642"/>
    </ligand>
</feature>
<organism evidence="4 5">
    <name type="scientific">Tepidanaerobacter acetatoxydans (strain DSM 21804 / JCM 16047 / Re1)</name>
    <dbReference type="NCBI Taxonomy" id="1209989"/>
    <lineage>
        <taxon>Bacteria</taxon>
        <taxon>Bacillati</taxon>
        <taxon>Bacillota</taxon>
        <taxon>Clostridia</taxon>
        <taxon>Thermosediminibacterales</taxon>
        <taxon>Tepidanaerobacteraceae</taxon>
        <taxon>Tepidanaerobacter</taxon>
    </lineage>
</organism>
<keyword evidence="3" id="KW-0862">Zinc</keyword>
<protein>
    <submittedName>
        <fullName evidence="4">Fructose-bisphosphate aldolase</fullName>
        <ecNumber evidence="4">4.1.2.13</ecNumber>
    </submittedName>
</protein>
<evidence type="ECO:0000256" key="1">
    <source>
        <dbReference type="PIRSR" id="PIRSR001359-1"/>
    </source>
</evidence>
<dbReference type="Gene3D" id="3.20.20.70">
    <property type="entry name" value="Aldolase class I"/>
    <property type="match status" value="1"/>
</dbReference>
<dbReference type="eggNOG" id="COG0191">
    <property type="taxonomic scope" value="Bacteria"/>
</dbReference>
<dbReference type="NCBIfam" id="TIGR00167">
    <property type="entry name" value="cbbA"/>
    <property type="match status" value="1"/>
</dbReference>
<gene>
    <name evidence="4" type="primary">fba</name>
    <name evidence="4" type="ordered locus">TEPIRE1_2740</name>
</gene>
<feature type="binding site" evidence="3">
    <location>
        <position position="132"/>
    </location>
    <ligand>
        <name>Zn(2+)</name>
        <dbReference type="ChEBI" id="CHEBI:29105"/>
        <label>2</label>
    </ligand>
</feature>
<dbReference type="GO" id="GO:0005975">
    <property type="term" value="P:carbohydrate metabolic process"/>
    <property type="evidence" value="ECO:0007669"/>
    <property type="project" value="InterPro"/>
</dbReference>
<evidence type="ECO:0000256" key="3">
    <source>
        <dbReference type="PIRSR" id="PIRSR001359-3"/>
    </source>
</evidence>
<dbReference type="RefSeq" id="WP_013779560.1">
    <property type="nucleotide sequence ID" value="NC_015519.1"/>
</dbReference>
<proteinExistence type="predicted"/>
<feature type="binding site" evidence="3">
    <location>
        <position position="203"/>
    </location>
    <ligand>
        <name>Zn(2+)</name>
        <dbReference type="ChEBI" id="CHEBI:29105"/>
        <label>1</label>
        <note>catalytic</note>
    </ligand>
</feature>
<evidence type="ECO:0000256" key="2">
    <source>
        <dbReference type="PIRSR" id="PIRSR001359-2"/>
    </source>
</evidence>
<feature type="binding site" evidence="3">
    <location>
        <position position="81"/>
    </location>
    <ligand>
        <name>Zn(2+)</name>
        <dbReference type="ChEBI" id="CHEBI:29105"/>
        <label>1</label>
        <note>catalytic</note>
    </ligand>
</feature>
<dbReference type="PANTHER" id="PTHR30304:SF0">
    <property type="entry name" value="D-TAGATOSE-1,6-BISPHOSPHATE ALDOLASE SUBUNIT GATY-RELATED"/>
    <property type="match status" value="1"/>
</dbReference>
<feature type="binding site" evidence="3">
    <location>
        <position position="175"/>
    </location>
    <ligand>
        <name>Zn(2+)</name>
        <dbReference type="ChEBI" id="CHEBI:29105"/>
        <label>1</label>
        <note>catalytic</note>
    </ligand>
</feature>
<dbReference type="PANTHER" id="PTHR30304">
    <property type="entry name" value="D-TAGATOSE-1,6-BISPHOSPHATE ALDOLASE"/>
    <property type="match status" value="1"/>
</dbReference>
<dbReference type="PIRSF" id="PIRSF001359">
    <property type="entry name" value="F_bP_aldolase_II"/>
    <property type="match status" value="1"/>
</dbReference>
<dbReference type="EC" id="4.1.2.13" evidence="4"/>
<dbReference type="PATRIC" id="fig|1209989.3.peg.3138"/>
<dbReference type="HOGENOM" id="CLU_040088_0_1_9"/>
<dbReference type="SUPFAM" id="SSF51569">
    <property type="entry name" value="Aldolase"/>
    <property type="match status" value="1"/>
</dbReference>
<feature type="active site" description="Proton donor" evidence="1">
    <location>
        <position position="80"/>
    </location>
</feature>
<keyword evidence="5" id="KW-1185">Reference proteome</keyword>
<accession>L0S5A9</accession>
<sequence length="280" mass="30681">MLCRMDDILKKATQEQYGVAAPNVWNLETIKAAVGIAEKLKSPIILDYGEGGYEENIFEVAMIAKHYGENASVPVAINLDHGETFKGAVRAIKAGFTSIMVDRSSRPFEENLKDTKELCKIAHAADVSVEAELGHVGVGEEYADDNNSFTKVEEAQIFVKETGVDCLAIAVGTAHGHYAGVPKLDFERITQLRNSLDIPLVLHGGSSTGDEALQKAIKSGISKVNLFTDLSDKAIDFMKKMLEIESAKQINLIDFYDEGIKGYSSELERYIRLFGSDNKA</sequence>
<dbReference type="Pfam" id="PF01116">
    <property type="entry name" value="F_bP_aldolase"/>
    <property type="match status" value="1"/>
</dbReference>
<dbReference type="CDD" id="cd00947">
    <property type="entry name" value="TBP_aldolase_IIB"/>
    <property type="match status" value="1"/>
</dbReference>
<dbReference type="STRING" id="1209989.TepRe1_2542"/>
<name>F4LUJ6_TEPAE</name>
<comment type="cofactor">
    <cofactor evidence="3">
        <name>Zn(2+)</name>
        <dbReference type="ChEBI" id="CHEBI:29105"/>
    </cofactor>
    <text evidence="3">Binds 2 Zn(2+) ions per subunit. One is catalytic and the other provides a structural contribution.</text>
</comment>
<dbReference type="OrthoDB" id="9803995at2"/>
<dbReference type="EMBL" id="HF563609">
    <property type="protein sequence ID" value="CCP27614.1"/>
    <property type="molecule type" value="Genomic_DNA"/>
</dbReference>
<reference evidence="5" key="1">
    <citation type="journal article" date="2013" name="Genome Announc.">
        <title>First genome sequence of a syntrophic acetate-oxidizing bacterium, Tepidanaerobacter acetatoxydans strain Re1.</title>
        <authorList>
            <person name="Manzoor S."/>
            <person name="Bongcam-Rudloff E."/>
            <person name="Schnurer A."/>
            <person name="Muller B."/>
        </authorList>
    </citation>
    <scope>NUCLEOTIDE SEQUENCE [LARGE SCALE GENOMIC DNA]</scope>
    <source>
        <strain evidence="5">Re1</strain>
    </source>
</reference>
<evidence type="ECO:0000313" key="4">
    <source>
        <dbReference type="EMBL" id="CCP27614.1"/>
    </source>
</evidence>
<feature type="binding site" evidence="2">
    <location>
        <begin position="225"/>
        <end position="228"/>
    </location>
    <ligand>
        <name>dihydroxyacetone phosphate</name>
        <dbReference type="ChEBI" id="CHEBI:57642"/>
    </ligand>
</feature>
<dbReference type="GO" id="GO:0004332">
    <property type="term" value="F:fructose-bisphosphate aldolase activity"/>
    <property type="evidence" value="ECO:0007669"/>
    <property type="project" value="UniProtKB-EC"/>
</dbReference>
<dbReference type="AlphaFoldDB" id="F4LUJ6"/>